<evidence type="ECO:0000256" key="2">
    <source>
        <dbReference type="ARBA" id="ARBA00022692"/>
    </source>
</evidence>
<keyword evidence="3" id="KW-1133">Transmembrane helix</keyword>
<feature type="chain" id="PRO_5046930586" description="DUF1682 family protein" evidence="6">
    <location>
        <begin position="20"/>
        <end position="493"/>
    </location>
</feature>
<dbReference type="PANTHER" id="PTHR12883:SF0">
    <property type="entry name" value="PAT COMPLEX SUBUNIT CCDC47"/>
    <property type="match status" value="1"/>
</dbReference>
<keyword evidence="2" id="KW-0812">Transmembrane</keyword>
<evidence type="ECO:0000313" key="7">
    <source>
        <dbReference type="EMBL" id="CAK9870672.1"/>
    </source>
</evidence>
<protein>
    <recommendedName>
        <fullName evidence="9">DUF1682 family protein</fullName>
    </recommendedName>
</protein>
<evidence type="ECO:0000256" key="5">
    <source>
        <dbReference type="SAM" id="MobiDB-lite"/>
    </source>
</evidence>
<accession>A0ABP1B770</accession>
<sequence>MNRVLWTLTLLLIMSLVTQNLVAPFTFVLAQEFEGFLEDMGDGEDAEMESPPFPIPVARSQHQEPSSRTAASTSSSSSSSSSSRNPNPDPGAAAAAATGSVRSGKRNEAENRKGMDPHEFWDEDEFEGLPVKLGEKEPPSSPSSPSSSAVQDEKIGSKQNKRSSKSYVLRPPQNYYMEGACVVFLVIYGTVYWLGKKKNERIALAWASQFVSKDSIFEKNFSLLGTGDGPDDPLLVKEGQNVFKFYASGRRYCEGLLATMEFQARHDLLSRAWYLVSPGKDELNIDVYMNDENMEPIVFALTRRKQGKEMLKECKDLQQFASILSPPTGPRKWVAEELVVISESREIAVDLLTDGLLEQVFGKKAFQTVAPYFVSLHFSDQQAVGLHKKLLQFKFLIPPAERMADMARLISIVPYFIDAIGRYKLSGPARTKASGVRAKLDQENAKELAKARQEALQKKKMERETQLSSKQEEKERLRQLKKSMPKVKMSRGH</sequence>
<feature type="compositionally biased region" description="Basic residues" evidence="5">
    <location>
        <begin position="479"/>
        <end position="493"/>
    </location>
</feature>
<dbReference type="Proteomes" id="UP001497522">
    <property type="component" value="Chromosome 2"/>
</dbReference>
<dbReference type="EMBL" id="OZ023703">
    <property type="protein sequence ID" value="CAK9870672.1"/>
    <property type="molecule type" value="Genomic_DNA"/>
</dbReference>
<evidence type="ECO:0000256" key="3">
    <source>
        <dbReference type="ARBA" id="ARBA00022989"/>
    </source>
</evidence>
<dbReference type="PANTHER" id="PTHR12883">
    <property type="entry name" value="ADIPOCYTE-SPECIFIC PROTEIN 4-RELATED"/>
    <property type="match status" value="1"/>
</dbReference>
<evidence type="ECO:0008006" key="9">
    <source>
        <dbReference type="Google" id="ProtNLM"/>
    </source>
</evidence>
<name>A0ABP1B770_9BRYO</name>
<feature type="compositionally biased region" description="Low complexity" evidence="5">
    <location>
        <begin position="66"/>
        <end position="84"/>
    </location>
</feature>
<feature type="region of interest" description="Disordered" evidence="5">
    <location>
        <begin position="443"/>
        <end position="493"/>
    </location>
</feature>
<feature type="region of interest" description="Disordered" evidence="5">
    <location>
        <begin position="41"/>
        <end position="164"/>
    </location>
</feature>
<feature type="compositionally biased region" description="Basic and acidic residues" evidence="5">
    <location>
        <begin position="443"/>
        <end position="478"/>
    </location>
</feature>
<comment type="subcellular location">
    <subcellularLocation>
        <location evidence="1">Membrane</location>
        <topology evidence="1">Single-pass membrane protein</topology>
    </subcellularLocation>
</comment>
<evidence type="ECO:0000256" key="6">
    <source>
        <dbReference type="SAM" id="SignalP"/>
    </source>
</evidence>
<evidence type="ECO:0000256" key="4">
    <source>
        <dbReference type="ARBA" id="ARBA00023136"/>
    </source>
</evidence>
<dbReference type="Pfam" id="PF07946">
    <property type="entry name" value="CCDC47"/>
    <property type="match status" value="1"/>
</dbReference>
<proteinExistence type="predicted"/>
<gene>
    <name evidence="7" type="ORF">CSSPJE1EN2_LOCUS13340</name>
</gene>
<keyword evidence="6" id="KW-0732">Signal</keyword>
<organism evidence="7 8">
    <name type="scientific">Sphagnum jensenii</name>
    <dbReference type="NCBI Taxonomy" id="128206"/>
    <lineage>
        <taxon>Eukaryota</taxon>
        <taxon>Viridiplantae</taxon>
        <taxon>Streptophyta</taxon>
        <taxon>Embryophyta</taxon>
        <taxon>Bryophyta</taxon>
        <taxon>Sphagnophytina</taxon>
        <taxon>Sphagnopsida</taxon>
        <taxon>Sphagnales</taxon>
        <taxon>Sphagnaceae</taxon>
        <taxon>Sphagnum</taxon>
    </lineage>
</organism>
<keyword evidence="8" id="KW-1185">Reference proteome</keyword>
<evidence type="ECO:0000256" key="1">
    <source>
        <dbReference type="ARBA" id="ARBA00004167"/>
    </source>
</evidence>
<evidence type="ECO:0000313" key="8">
    <source>
        <dbReference type="Proteomes" id="UP001497522"/>
    </source>
</evidence>
<feature type="signal peptide" evidence="6">
    <location>
        <begin position="1"/>
        <end position="19"/>
    </location>
</feature>
<feature type="compositionally biased region" description="Basic and acidic residues" evidence="5">
    <location>
        <begin position="105"/>
        <end position="120"/>
    </location>
</feature>
<dbReference type="InterPro" id="IPR012879">
    <property type="entry name" value="CCDC47"/>
</dbReference>
<reference evidence="7 8" key="1">
    <citation type="submission" date="2024-03" db="EMBL/GenBank/DDBJ databases">
        <authorList>
            <consortium name="ELIXIR-Norway"/>
            <consortium name="Elixir Norway"/>
        </authorList>
    </citation>
    <scope>NUCLEOTIDE SEQUENCE [LARGE SCALE GENOMIC DNA]</scope>
</reference>
<keyword evidence="4" id="KW-0472">Membrane</keyword>